<dbReference type="AlphaFoldDB" id="A0AA37M4I0"/>
<name>A0AA37M4I0_9HYPH</name>
<evidence type="ECO:0000313" key="3">
    <source>
        <dbReference type="Proteomes" id="UP001055286"/>
    </source>
</evidence>
<gene>
    <name evidence="2" type="ORF">MPEAHAMD_2774</name>
</gene>
<feature type="chain" id="PRO_5041470485" description="Carbohydrate-binding protein" evidence="1">
    <location>
        <begin position="22"/>
        <end position="443"/>
    </location>
</feature>
<sequence>MPRLPTIGPITVLASIGVALAGPAVALDPAGSPRPGGSDPAALETRTLTASGRLVVGSGCVSSDGAYATDGTLSWQPSCLGVFAAPGQDIAVYPTRGTPRGPDGKAKADSTATLLVQARGDGAVAKASNGIFINYETVGGPESKARLDTTNAVGQLISVRQRPGPNGEKPPSTWGHNVDLHIAPGSGGVQSWGVEYDMNNFNQDCAPGSPCLSAAMFFNGISGHPNTAWLYSGGGSTKTYAGAVTVAKNTVTWVSGEKFVPAIYRIKLNETLYRAHYVSPTQLVGDVAIPDFARPVPYAAQNAMVHNGIYFQGENNVSDTDLLTATSAYNAINLSGHHHVGLNTSADSTRFALLASTGQGVCLDTFDGCLSHTSGGLQYAQNGMVALRVEPGRTTARGVLNTPLSTPASSSAPCTAGDWAHDAGFVYTCVATNTWKRAALSSW</sequence>
<organism evidence="2 3">
    <name type="scientific">Methylobacterium frigidaeris</name>
    <dbReference type="NCBI Taxonomy" id="2038277"/>
    <lineage>
        <taxon>Bacteria</taxon>
        <taxon>Pseudomonadati</taxon>
        <taxon>Pseudomonadota</taxon>
        <taxon>Alphaproteobacteria</taxon>
        <taxon>Hyphomicrobiales</taxon>
        <taxon>Methylobacteriaceae</taxon>
        <taxon>Methylobacterium</taxon>
    </lineage>
</organism>
<dbReference type="EMBL" id="BPQJ01000011">
    <property type="protein sequence ID" value="GJD62618.1"/>
    <property type="molecule type" value="Genomic_DNA"/>
</dbReference>
<protein>
    <recommendedName>
        <fullName evidence="4">Carbohydrate-binding protein</fullName>
    </recommendedName>
</protein>
<comment type="caution">
    <text evidence="2">The sequence shown here is derived from an EMBL/GenBank/DDBJ whole genome shotgun (WGS) entry which is preliminary data.</text>
</comment>
<dbReference type="RefSeq" id="WP_238191235.1">
    <property type="nucleotide sequence ID" value="NZ_BPQJ01000011.1"/>
</dbReference>
<reference evidence="2" key="1">
    <citation type="journal article" date="2016" name="Front. Microbiol.">
        <title>Genome Sequence of the Piezophilic, Mesophilic Sulfate-Reducing Bacterium Desulfovibrio indicus J2T.</title>
        <authorList>
            <person name="Cao J."/>
            <person name="Maignien L."/>
            <person name="Shao Z."/>
            <person name="Alain K."/>
            <person name="Jebbar M."/>
        </authorList>
    </citation>
    <scope>NUCLEOTIDE SEQUENCE</scope>
    <source>
        <strain evidence="2">JCM 32048</strain>
    </source>
</reference>
<evidence type="ECO:0000256" key="1">
    <source>
        <dbReference type="SAM" id="SignalP"/>
    </source>
</evidence>
<keyword evidence="3" id="KW-1185">Reference proteome</keyword>
<feature type="signal peptide" evidence="1">
    <location>
        <begin position="1"/>
        <end position="21"/>
    </location>
</feature>
<evidence type="ECO:0000313" key="2">
    <source>
        <dbReference type="EMBL" id="GJD62618.1"/>
    </source>
</evidence>
<keyword evidence="1" id="KW-0732">Signal</keyword>
<proteinExistence type="predicted"/>
<accession>A0AA37M4I0</accession>
<dbReference type="Proteomes" id="UP001055286">
    <property type="component" value="Unassembled WGS sequence"/>
</dbReference>
<evidence type="ECO:0008006" key="4">
    <source>
        <dbReference type="Google" id="ProtNLM"/>
    </source>
</evidence>
<reference evidence="2" key="2">
    <citation type="submission" date="2021-08" db="EMBL/GenBank/DDBJ databases">
        <authorList>
            <person name="Tani A."/>
            <person name="Ola A."/>
            <person name="Ogura Y."/>
            <person name="Katsura K."/>
            <person name="Hayashi T."/>
        </authorList>
    </citation>
    <scope>NUCLEOTIDE SEQUENCE</scope>
    <source>
        <strain evidence="2">JCM 32048</strain>
    </source>
</reference>